<keyword evidence="6" id="KW-1185">Reference proteome</keyword>
<feature type="signal peptide" evidence="1">
    <location>
        <begin position="1"/>
        <end position="23"/>
    </location>
</feature>
<dbReference type="EMBL" id="BLAU01000001">
    <property type="protein sequence ID" value="GET22819.1"/>
    <property type="molecule type" value="Genomic_DNA"/>
</dbReference>
<protein>
    <submittedName>
        <fullName evidence="4">Putative secreted protein (Por secretion system target)</fullName>
    </submittedName>
</protein>
<gene>
    <name evidence="4" type="ORF">CLV93_106187</name>
    <name evidence="3" type="ORF">JCM18694_30650</name>
</gene>
<organism evidence="4 5">
    <name type="scientific">Prolixibacter denitrificans</name>
    <dbReference type="NCBI Taxonomy" id="1541063"/>
    <lineage>
        <taxon>Bacteria</taxon>
        <taxon>Pseudomonadati</taxon>
        <taxon>Bacteroidota</taxon>
        <taxon>Bacteroidia</taxon>
        <taxon>Marinilabiliales</taxon>
        <taxon>Prolixibacteraceae</taxon>
        <taxon>Prolixibacter</taxon>
    </lineage>
</organism>
<evidence type="ECO:0000313" key="5">
    <source>
        <dbReference type="Proteomes" id="UP000240621"/>
    </source>
</evidence>
<name>A0A2P8CBU1_9BACT</name>
<dbReference type="OrthoDB" id="9147455at2"/>
<accession>A0A2P8CBU1</accession>
<feature type="domain" description="Secretion system C-terminal sorting" evidence="2">
    <location>
        <begin position="317"/>
        <end position="389"/>
    </location>
</feature>
<dbReference type="Pfam" id="PF18962">
    <property type="entry name" value="Por_Secre_tail"/>
    <property type="match status" value="1"/>
</dbReference>
<dbReference type="Proteomes" id="UP000396862">
    <property type="component" value="Unassembled WGS sequence"/>
</dbReference>
<reference evidence="3 6" key="2">
    <citation type="submission" date="2019-10" db="EMBL/GenBank/DDBJ databases">
        <title>Prolixibacter strains distinguished by the presence of nitrate reductase genes were adept at nitrate-dependent anaerobic corrosion of metallic iron and carbon steel.</title>
        <authorList>
            <person name="Iino T."/>
            <person name="Shono N."/>
            <person name="Ito K."/>
            <person name="Nakamura R."/>
            <person name="Sueoka K."/>
            <person name="Harayama S."/>
            <person name="Ohkuma M."/>
        </authorList>
    </citation>
    <scope>NUCLEOTIDE SEQUENCE [LARGE SCALE GENOMIC DNA]</scope>
    <source>
        <strain evidence="3 6">MIC1-1</strain>
    </source>
</reference>
<evidence type="ECO:0000313" key="6">
    <source>
        <dbReference type="Proteomes" id="UP000396862"/>
    </source>
</evidence>
<dbReference type="NCBIfam" id="TIGR04183">
    <property type="entry name" value="Por_Secre_tail"/>
    <property type="match status" value="1"/>
</dbReference>
<dbReference type="InterPro" id="IPR026444">
    <property type="entry name" value="Secre_tail"/>
</dbReference>
<dbReference type="EMBL" id="PYGC01000006">
    <property type="protein sequence ID" value="PSK82439.1"/>
    <property type="molecule type" value="Genomic_DNA"/>
</dbReference>
<dbReference type="RefSeq" id="WP_106542644.1">
    <property type="nucleotide sequence ID" value="NZ_BLAU01000001.1"/>
</dbReference>
<keyword evidence="1" id="KW-0732">Signal</keyword>
<comment type="caution">
    <text evidence="4">The sequence shown here is derived from an EMBL/GenBank/DDBJ whole genome shotgun (WGS) entry which is preliminary data.</text>
</comment>
<feature type="chain" id="PRO_5015202280" evidence="1">
    <location>
        <begin position="24"/>
        <end position="390"/>
    </location>
</feature>
<evidence type="ECO:0000313" key="3">
    <source>
        <dbReference type="EMBL" id="GET22819.1"/>
    </source>
</evidence>
<evidence type="ECO:0000259" key="2">
    <source>
        <dbReference type="Pfam" id="PF18962"/>
    </source>
</evidence>
<dbReference type="Proteomes" id="UP000240621">
    <property type="component" value="Unassembled WGS sequence"/>
</dbReference>
<sequence>MSRLIYIPLLLAFALLFTSQANAQQAVFHNSGAQIVITKGADVNIQGSMLSEPSNNIAPKIQLNGNLSISGDIINHSDNLFRISEGYLILTGTGTQVISSNSSNPFLVYNLELNGTGTTLLQTNVRIINDLNFQQGYLDVGDQDLVLYSNAVTSGTPGNQSMVITSGTGRLIKSMAQQEDITFPVGSTSKGAHYSPVDVAWESGTFYSSSIVMLSVKPEKLDANTSPQNYLEKYWDVQVSGVDNPKADLTFHYAPEEVFGDSTQIYAMRFFENNGQMWPRFDGELNPVTHSFTFTTSDFGKFTAGDLGTSDFSDVIVFPNPNNGAFSIKVIAPAEGMMDMQFTNMAGQLLYSGQIDQGIHEYDFTNSPKGVYFVKIFFSDKIVTRKIVIR</sequence>
<evidence type="ECO:0000313" key="4">
    <source>
        <dbReference type="EMBL" id="PSK82439.1"/>
    </source>
</evidence>
<evidence type="ECO:0000256" key="1">
    <source>
        <dbReference type="SAM" id="SignalP"/>
    </source>
</evidence>
<dbReference type="AlphaFoldDB" id="A0A2P8CBU1"/>
<proteinExistence type="predicted"/>
<reference evidence="4 5" key="1">
    <citation type="submission" date="2018-03" db="EMBL/GenBank/DDBJ databases">
        <title>Genomic Encyclopedia of Archaeal and Bacterial Type Strains, Phase II (KMG-II): from individual species to whole genera.</title>
        <authorList>
            <person name="Goeker M."/>
        </authorList>
    </citation>
    <scope>NUCLEOTIDE SEQUENCE [LARGE SCALE GENOMIC DNA]</scope>
    <source>
        <strain evidence="4 5">DSM 27267</strain>
    </source>
</reference>